<dbReference type="OrthoDB" id="191139at2759"/>
<keyword evidence="1" id="KW-0560">Oxidoreductase</keyword>
<dbReference type="InterPro" id="IPR002347">
    <property type="entry name" value="SDR_fam"/>
</dbReference>
<dbReference type="SUPFAM" id="SSF51735">
    <property type="entry name" value="NAD(P)-binding Rossmann-fold domains"/>
    <property type="match status" value="1"/>
</dbReference>
<dbReference type="InterPro" id="IPR036291">
    <property type="entry name" value="NAD(P)-bd_dom_sf"/>
</dbReference>
<gene>
    <name evidence="3" type="ORF">Anas_01090</name>
</gene>
<feature type="transmembrane region" description="Helical" evidence="2">
    <location>
        <begin position="12"/>
        <end position="28"/>
    </location>
</feature>
<dbReference type="GO" id="GO:0016491">
    <property type="term" value="F:oxidoreductase activity"/>
    <property type="evidence" value="ECO:0007669"/>
    <property type="project" value="UniProtKB-KW"/>
</dbReference>
<organism evidence="3 4">
    <name type="scientific">Armadillidium nasatum</name>
    <dbReference type="NCBI Taxonomy" id="96803"/>
    <lineage>
        <taxon>Eukaryota</taxon>
        <taxon>Metazoa</taxon>
        <taxon>Ecdysozoa</taxon>
        <taxon>Arthropoda</taxon>
        <taxon>Crustacea</taxon>
        <taxon>Multicrustacea</taxon>
        <taxon>Malacostraca</taxon>
        <taxon>Eumalacostraca</taxon>
        <taxon>Peracarida</taxon>
        <taxon>Isopoda</taxon>
        <taxon>Oniscidea</taxon>
        <taxon>Crinocheta</taxon>
        <taxon>Armadillidiidae</taxon>
        <taxon>Armadillidium</taxon>
    </lineage>
</organism>
<keyword evidence="2" id="KW-0812">Transmembrane</keyword>
<protein>
    <submittedName>
        <fullName evidence="3">Retinol dehydrogenase 12</fullName>
    </submittedName>
</protein>
<reference evidence="3 4" key="1">
    <citation type="journal article" date="2019" name="PLoS Biol.">
        <title>Sex chromosomes control vertical transmission of feminizing Wolbachia symbionts in an isopod.</title>
        <authorList>
            <person name="Becking T."/>
            <person name="Chebbi M.A."/>
            <person name="Giraud I."/>
            <person name="Moumen B."/>
            <person name="Laverre T."/>
            <person name="Caubet Y."/>
            <person name="Peccoud J."/>
            <person name="Gilbert C."/>
            <person name="Cordaux R."/>
        </authorList>
    </citation>
    <scope>NUCLEOTIDE SEQUENCE [LARGE SCALE GENOMIC DNA]</scope>
    <source>
        <strain evidence="3">ANa2</strain>
        <tissue evidence="3">Whole body excluding digestive tract and cuticle</tissue>
    </source>
</reference>
<accession>A0A5N5TMH0</accession>
<proteinExistence type="predicted"/>
<evidence type="ECO:0000256" key="2">
    <source>
        <dbReference type="SAM" id="Phobius"/>
    </source>
</evidence>
<dbReference type="PANTHER" id="PTHR43157">
    <property type="entry name" value="PHOSPHATIDYLINOSITOL-GLYCAN BIOSYNTHESIS CLASS F PROTEIN-RELATED"/>
    <property type="match status" value="1"/>
</dbReference>
<dbReference type="Gene3D" id="3.40.50.720">
    <property type="entry name" value="NAD(P)-binding Rossmann-like Domain"/>
    <property type="match status" value="1"/>
</dbReference>
<name>A0A5N5TMH0_9CRUS</name>
<dbReference type="Proteomes" id="UP000326759">
    <property type="component" value="Unassembled WGS sequence"/>
</dbReference>
<evidence type="ECO:0000313" key="4">
    <source>
        <dbReference type="Proteomes" id="UP000326759"/>
    </source>
</evidence>
<dbReference type="AlphaFoldDB" id="A0A5N5TMH0"/>
<keyword evidence="2" id="KW-0472">Membrane</keyword>
<sequence length="359" mass="40664">MYPFHLPEISLNIVPLIWCIISLSKFFVQDGFHLLKKKLVSYFHVFATNFILRTLSPFVSLSSLIVIILLRKYLAGGFCCNDVSLNGQYVVITGANCGIGKETAIELASRGAKLILACRDVKKAEEVAKFIREKYHSQVLVEKLDLASFESVKSFASKISQNYKEIHCLINNAGIMMCPYMETKNGLEMQMGVNHFGHFLLTLLLLPILKNSSRARIINLTSIAHYRGRIPFEDFKYKNGYNSFKAYGNSKLANILHLRHLSKLLQGTNIQVFALHPGAVQSELGRHLPIGFNFVYSKLLSFFCKTTKEGAQTTIYCATEAVQHPMIYFSDCLPDKPSKEALNDEKAEKLWKISEEIKY</sequence>
<dbReference type="PANTHER" id="PTHR43157:SF31">
    <property type="entry name" value="PHOSPHATIDYLINOSITOL-GLYCAN BIOSYNTHESIS CLASS F PROTEIN"/>
    <property type="match status" value="1"/>
</dbReference>
<dbReference type="PRINTS" id="PR00081">
    <property type="entry name" value="GDHRDH"/>
</dbReference>
<comment type="caution">
    <text evidence="3">The sequence shown here is derived from an EMBL/GenBank/DDBJ whole genome shotgun (WGS) entry which is preliminary data.</text>
</comment>
<dbReference type="EMBL" id="SEYY01000423">
    <property type="protein sequence ID" value="KAB7507301.1"/>
    <property type="molecule type" value="Genomic_DNA"/>
</dbReference>
<evidence type="ECO:0000313" key="3">
    <source>
        <dbReference type="EMBL" id="KAB7507301.1"/>
    </source>
</evidence>
<keyword evidence="2" id="KW-1133">Transmembrane helix</keyword>
<dbReference type="Pfam" id="PF00106">
    <property type="entry name" value="adh_short"/>
    <property type="match status" value="1"/>
</dbReference>
<feature type="transmembrane region" description="Helical" evidence="2">
    <location>
        <begin position="40"/>
        <end position="70"/>
    </location>
</feature>
<evidence type="ECO:0000256" key="1">
    <source>
        <dbReference type="ARBA" id="ARBA00023002"/>
    </source>
</evidence>
<keyword evidence="4" id="KW-1185">Reference proteome</keyword>